<dbReference type="InterPro" id="IPR016154">
    <property type="entry name" value="Heat_shock_Hsp33_C"/>
</dbReference>
<keyword evidence="5" id="KW-0676">Redox-active center</keyword>
<evidence type="ECO:0000256" key="1">
    <source>
        <dbReference type="ARBA" id="ARBA00022490"/>
    </source>
</evidence>
<keyword evidence="1" id="KW-0963">Cytoplasm</keyword>
<dbReference type="PANTHER" id="PTHR30111:SF1">
    <property type="entry name" value="33 KDA CHAPERONIN"/>
    <property type="match status" value="1"/>
</dbReference>
<keyword evidence="4" id="KW-0143">Chaperone</keyword>
<dbReference type="InterPro" id="IPR000397">
    <property type="entry name" value="Heat_shock_Hsp33"/>
</dbReference>
<dbReference type="GO" id="GO:0051082">
    <property type="term" value="F:unfolded protein binding"/>
    <property type="evidence" value="ECO:0007669"/>
    <property type="project" value="InterPro"/>
</dbReference>
<accession>A0A2I7N6P9</accession>
<keyword evidence="2" id="KW-0862">Zinc</keyword>
<dbReference type="GO" id="GO:0042026">
    <property type="term" value="P:protein refolding"/>
    <property type="evidence" value="ECO:0007669"/>
    <property type="project" value="TreeGrafter"/>
</dbReference>
<dbReference type="Gene3D" id="3.90.1280.10">
    <property type="entry name" value="HSP33 redox switch-like"/>
    <property type="match status" value="1"/>
</dbReference>
<dbReference type="Proteomes" id="UP000236655">
    <property type="component" value="Chromosome"/>
</dbReference>
<sequence>MLTSFVQKFIFEKLPIKGAMVVLEDCWDTIANQREYPLGLKQLLGELLAANVLLTSNLKLQGKVICQIQDNPHFRLVVSECSNDMVVRATAKFVAIDEAVISYSEYMQDGRLVVSIDSKNEGSLYQSVIAFNGSLVDEIINNYMAQSEQLKSWFLISYSEHRVVGFMLQQLPDTHHQFTEEIERVFMLANTLTTYELMHTNLQRILYQLFNEDDIVVMPEQAVKFGCSCSRHRVSEILRSLGKVELESLIAEQGNITVDCDYCNAEYKFTQQELSEFVLQLSIDEIPLISDKVH</sequence>
<dbReference type="GO" id="GO:0044183">
    <property type="term" value="F:protein folding chaperone"/>
    <property type="evidence" value="ECO:0007669"/>
    <property type="project" value="TreeGrafter"/>
</dbReference>
<dbReference type="SUPFAM" id="SSF64397">
    <property type="entry name" value="Hsp33 domain"/>
    <property type="match status" value="1"/>
</dbReference>
<evidence type="ECO:0000313" key="7">
    <source>
        <dbReference type="Proteomes" id="UP000236655"/>
    </source>
</evidence>
<name>A0A2I7N6P9_9NEIS</name>
<evidence type="ECO:0000313" key="6">
    <source>
        <dbReference type="EMBL" id="AUR52122.1"/>
    </source>
</evidence>
<gene>
    <name evidence="6" type="ORF">CUN60_07335</name>
</gene>
<dbReference type="EMBL" id="CP024847">
    <property type="protein sequence ID" value="AUR52122.1"/>
    <property type="molecule type" value="Genomic_DNA"/>
</dbReference>
<dbReference type="GO" id="GO:0005737">
    <property type="term" value="C:cytoplasm"/>
    <property type="evidence" value="ECO:0007669"/>
    <property type="project" value="InterPro"/>
</dbReference>
<dbReference type="PANTHER" id="PTHR30111">
    <property type="entry name" value="33 KDA CHAPERONIN"/>
    <property type="match status" value="1"/>
</dbReference>
<dbReference type="AlphaFoldDB" id="A0A2I7N6P9"/>
<dbReference type="RefSeq" id="WP_102951418.1">
    <property type="nucleotide sequence ID" value="NZ_CP024847.1"/>
</dbReference>
<evidence type="ECO:0000256" key="3">
    <source>
        <dbReference type="ARBA" id="ARBA00023157"/>
    </source>
</evidence>
<dbReference type="KEGG" id="nba:CUN60_07335"/>
<evidence type="ECO:0000256" key="2">
    <source>
        <dbReference type="ARBA" id="ARBA00022833"/>
    </source>
</evidence>
<dbReference type="Pfam" id="PF01430">
    <property type="entry name" value="HSP33"/>
    <property type="match status" value="1"/>
</dbReference>
<keyword evidence="3" id="KW-1015">Disulfide bond</keyword>
<reference evidence="7" key="1">
    <citation type="submission" date="2017-11" db="EMBL/GenBank/DDBJ databases">
        <authorList>
            <person name="Chan K.G."/>
            <person name="Lee L.S."/>
        </authorList>
    </citation>
    <scope>NUCLEOTIDE SEQUENCE [LARGE SCALE GENOMIC DNA]</scope>
    <source>
        <strain evidence="7">DSM 100970</strain>
    </source>
</reference>
<dbReference type="SUPFAM" id="SSF118352">
    <property type="entry name" value="HSP33 redox switch-like"/>
    <property type="match status" value="1"/>
</dbReference>
<evidence type="ECO:0000256" key="5">
    <source>
        <dbReference type="ARBA" id="ARBA00023284"/>
    </source>
</evidence>
<protein>
    <submittedName>
        <fullName evidence="6">Redox-regulated molecular chaperone Hsp33</fullName>
    </submittedName>
</protein>
<keyword evidence="7" id="KW-1185">Reference proteome</keyword>
<organism evidence="6 7">
    <name type="scientific">Aquella oligotrophica</name>
    <dbReference type="NCBI Taxonomy" id="2067065"/>
    <lineage>
        <taxon>Bacteria</taxon>
        <taxon>Pseudomonadati</taxon>
        <taxon>Pseudomonadota</taxon>
        <taxon>Betaproteobacteria</taxon>
        <taxon>Neisseriales</taxon>
        <taxon>Neisseriaceae</taxon>
        <taxon>Aquella</taxon>
    </lineage>
</organism>
<proteinExistence type="predicted"/>
<dbReference type="CDD" id="cd00498">
    <property type="entry name" value="Hsp33"/>
    <property type="match status" value="1"/>
</dbReference>
<dbReference type="Gene3D" id="3.55.30.10">
    <property type="entry name" value="Hsp33 domain"/>
    <property type="match status" value="1"/>
</dbReference>
<dbReference type="PIRSF" id="PIRSF005261">
    <property type="entry name" value="Heat_shock_Hsp33"/>
    <property type="match status" value="1"/>
</dbReference>
<dbReference type="OrthoDB" id="9793753at2"/>
<evidence type="ECO:0000256" key="4">
    <source>
        <dbReference type="ARBA" id="ARBA00023186"/>
    </source>
</evidence>
<dbReference type="InterPro" id="IPR016153">
    <property type="entry name" value="Heat_shock_Hsp33_N"/>
</dbReference>